<dbReference type="RefSeq" id="WP_129271758.1">
    <property type="nucleotide sequence ID" value="NZ_MZXW01000020.1"/>
</dbReference>
<dbReference type="EC" id="5.2.1.8" evidence="4"/>
<dbReference type="SUPFAM" id="SSF50891">
    <property type="entry name" value="Cyclophilin-like"/>
    <property type="match status" value="1"/>
</dbReference>
<dbReference type="Pfam" id="PF00160">
    <property type="entry name" value="Pro_isomerase"/>
    <property type="match status" value="1"/>
</dbReference>
<dbReference type="InterPro" id="IPR020892">
    <property type="entry name" value="Cyclophilin-type_PPIase_CS"/>
</dbReference>
<dbReference type="GO" id="GO:0006457">
    <property type="term" value="P:protein folding"/>
    <property type="evidence" value="ECO:0007669"/>
    <property type="project" value="InterPro"/>
</dbReference>
<dbReference type="EMBL" id="MZXW01000020">
    <property type="protein sequence ID" value="RXT46042.1"/>
    <property type="molecule type" value="Genomic_DNA"/>
</dbReference>
<dbReference type="AlphaFoldDB" id="A0A4Q1V493"/>
<evidence type="ECO:0000313" key="7">
    <source>
        <dbReference type="Proteomes" id="UP000290819"/>
    </source>
</evidence>
<dbReference type="InterPro" id="IPR044666">
    <property type="entry name" value="Cyclophilin_A-like"/>
</dbReference>
<protein>
    <recommendedName>
        <fullName evidence="4">Peptidyl-prolyl cis-trans isomerase</fullName>
        <shortName evidence="4">PPIase</shortName>
        <ecNumber evidence="4">5.2.1.8</ecNumber>
    </recommendedName>
</protein>
<comment type="catalytic activity">
    <reaction evidence="4">
        <text>[protein]-peptidylproline (omega=180) = [protein]-peptidylproline (omega=0)</text>
        <dbReference type="Rhea" id="RHEA:16237"/>
        <dbReference type="Rhea" id="RHEA-COMP:10747"/>
        <dbReference type="Rhea" id="RHEA-COMP:10748"/>
        <dbReference type="ChEBI" id="CHEBI:83833"/>
        <dbReference type="ChEBI" id="CHEBI:83834"/>
        <dbReference type="EC" id="5.2.1.8"/>
    </reaction>
</comment>
<dbReference type="PANTHER" id="PTHR45625">
    <property type="entry name" value="PEPTIDYL-PROLYL CIS-TRANS ISOMERASE-RELATED"/>
    <property type="match status" value="1"/>
</dbReference>
<evidence type="ECO:0000313" key="6">
    <source>
        <dbReference type="EMBL" id="RXT46042.1"/>
    </source>
</evidence>
<evidence type="ECO:0000256" key="4">
    <source>
        <dbReference type="RuleBase" id="RU363019"/>
    </source>
</evidence>
<proteinExistence type="inferred from homology"/>
<name>A0A4Q1V493_9BRAD</name>
<dbReference type="CDD" id="cd00317">
    <property type="entry name" value="cyclophilin"/>
    <property type="match status" value="1"/>
</dbReference>
<dbReference type="Gene3D" id="2.40.100.10">
    <property type="entry name" value="Cyclophilin-like"/>
    <property type="match status" value="1"/>
</dbReference>
<dbReference type="PROSITE" id="PS50072">
    <property type="entry name" value="CSA_PPIASE_2"/>
    <property type="match status" value="1"/>
</dbReference>
<keyword evidence="4" id="KW-0732">Signal</keyword>
<dbReference type="OrthoDB" id="9807797at2"/>
<comment type="caution">
    <text evidence="6">The sequence shown here is derived from an EMBL/GenBank/DDBJ whole genome shotgun (WGS) entry which is preliminary data.</text>
</comment>
<dbReference type="InterPro" id="IPR002130">
    <property type="entry name" value="Cyclophilin-type_PPIase_dom"/>
</dbReference>
<keyword evidence="7" id="KW-1185">Reference proteome</keyword>
<dbReference type="GO" id="GO:0003755">
    <property type="term" value="F:peptidyl-prolyl cis-trans isomerase activity"/>
    <property type="evidence" value="ECO:0007669"/>
    <property type="project" value="UniProtKB-UniRule"/>
</dbReference>
<gene>
    <name evidence="6" type="ORF">B5V03_17950</name>
</gene>
<comment type="similarity">
    <text evidence="1 4">Belongs to the cyclophilin-type PPIase family.</text>
</comment>
<evidence type="ECO:0000256" key="1">
    <source>
        <dbReference type="ARBA" id="ARBA00007365"/>
    </source>
</evidence>
<feature type="domain" description="PPIase cyclophilin-type" evidence="5">
    <location>
        <begin position="43"/>
        <end position="189"/>
    </location>
</feature>
<dbReference type="Proteomes" id="UP000290819">
    <property type="component" value="Unassembled WGS sequence"/>
</dbReference>
<dbReference type="PANTHER" id="PTHR45625:SF4">
    <property type="entry name" value="PEPTIDYLPROLYL ISOMERASE DOMAIN AND WD REPEAT-CONTAINING PROTEIN 1"/>
    <property type="match status" value="1"/>
</dbReference>
<keyword evidence="2 4" id="KW-0697">Rotamase</keyword>
<keyword evidence="3 4" id="KW-0413">Isomerase</keyword>
<evidence type="ECO:0000259" key="5">
    <source>
        <dbReference type="PROSITE" id="PS50072"/>
    </source>
</evidence>
<evidence type="ECO:0000256" key="3">
    <source>
        <dbReference type="ARBA" id="ARBA00023235"/>
    </source>
</evidence>
<sequence>MIRRLAILATIFAALFSAVPAVAQQLPANLDKANALVIDTTKGRIVIKLRTDLAPQHAERLKQLAREGYYNNVPFHRVMDGFMAQTGDGEKFNGTGGSKYPNLKQEFSKVHFARGIVGMARRGDSVDTANSQFFIMFADGGSLDNQYTVVGEVVQGMDVVDKLKKAPAGSSSGTVTDPDKMVKVQVASDIK</sequence>
<reference evidence="6 7" key="1">
    <citation type="submission" date="2017-03" db="EMBL/GenBank/DDBJ databases">
        <authorList>
            <person name="Safronova V.I."/>
            <person name="Sazanova A.L."/>
            <person name="Chirak E.R."/>
        </authorList>
    </citation>
    <scope>NUCLEOTIDE SEQUENCE [LARGE SCALE GENOMIC DNA]</scope>
    <source>
        <strain evidence="6 7">Opo-243</strain>
    </source>
</reference>
<comment type="function">
    <text evidence="4">PPIases accelerate the folding of proteins. It catalyzes the cis-trans isomerization of proline imidic peptide bonds in oligopeptides.</text>
</comment>
<feature type="signal peptide" evidence="4">
    <location>
        <begin position="1"/>
        <end position="23"/>
    </location>
</feature>
<feature type="chain" id="PRO_5021043998" description="Peptidyl-prolyl cis-trans isomerase" evidence="4">
    <location>
        <begin position="24"/>
        <end position="191"/>
    </location>
</feature>
<accession>A0A4Q1V493</accession>
<dbReference type="InterPro" id="IPR029000">
    <property type="entry name" value="Cyclophilin-like_dom_sf"/>
</dbReference>
<dbReference type="PROSITE" id="PS00170">
    <property type="entry name" value="CSA_PPIASE_1"/>
    <property type="match status" value="1"/>
</dbReference>
<evidence type="ECO:0000256" key="2">
    <source>
        <dbReference type="ARBA" id="ARBA00023110"/>
    </source>
</evidence>
<organism evidence="6 7">
    <name type="scientific">Bradyrhizobium betae</name>
    <dbReference type="NCBI Taxonomy" id="244734"/>
    <lineage>
        <taxon>Bacteria</taxon>
        <taxon>Pseudomonadati</taxon>
        <taxon>Pseudomonadota</taxon>
        <taxon>Alphaproteobacteria</taxon>
        <taxon>Hyphomicrobiales</taxon>
        <taxon>Nitrobacteraceae</taxon>
        <taxon>Bradyrhizobium</taxon>
    </lineage>
</organism>
<dbReference type="PRINTS" id="PR00153">
    <property type="entry name" value="CSAPPISMRASE"/>
</dbReference>